<evidence type="ECO:0000256" key="2">
    <source>
        <dbReference type="ARBA" id="ARBA00022980"/>
    </source>
</evidence>
<dbReference type="NCBIfam" id="TIGR01011">
    <property type="entry name" value="rpsB_bact"/>
    <property type="match status" value="1"/>
</dbReference>
<evidence type="ECO:0000256" key="1">
    <source>
        <dbReference type="ARBA" id="ARBA00006242"/>
    </source>
</evidence>
<evidence type="ECO:0008006" key="6">
    <source>
        <dbReference type="Google" id="ProtNLM"/>
    </source>
</evidence>
<name>A0ABQ9NY49_9PEZI</name>
<keyword evidence="3" id="KW-0687">Ribonucleoprotein</keyword>
<protein>
    <recommendedName>
        <fullName evidence="6">30S ribosomal protein S2</fullName>
    </recommendedName>
</protein>
<dbReference type="InterPro" id="IPR023591">
    <property type="entry name" value="Ribosomal_uS2_flav_dom_sf"/>
</dbReference>
<accession>A0ABQ9NY49</accession>
<dbReference type="EMBL" id="JAPDRL010000023">
    <property type="protein sequence ID" value="KAJ9665976.1"/>
    <property type="molecule type" value="Genomic_DNA"/>
</dbReference>
<dbReference type="HAMAP" id="MF_00291_B">
    <property type="entry name" value="Ribosomal_uS2_B"/>
    <property type="match status" value="1"/>
</dbReference>
<comment type="similarity">
    <text evidence="1">Belongs to the universal ribosomal protein uS2 family.</text>
</comment>
<dbReference type="PRINTS" id="PR00395">
    <property type="entry name" value="RIBOSOMALS2"/>
</dbReference>
<organism evidence="4 5">
    <name type="scientific">Coniosporium apollinis</name>
    <dbReference type="NCBI Taxonomy" id="61459"/>
    <lineage>
        <taxon>Eukaryota</taxon>
        <taxon>Fungi</taxon>
        <taxon>Dikarya</taxon>
        <taxon>Ascomycota</taxon>
        <taxon>Pezizomycotina</taxon>
        <taxon>Dothideomycetes</taxon>
        <taxon>Dothideomycetes incertae sedis</taxon>
        <taxon>Coniosporium</taxon>
    </lineage>
</organism>
<evidence type="ECO:0000313" key="5">
    <source>
        <dbReference type="Proteomes" id="UP001172684"/>
    </source>
</evidence>
<dbReference type="Gene3D" id="3.40.50.10490">
    <property type="entry name" value="Glucose-6-phosphate isomerase like protein, domain 1"/>
    <property type="match status" value="1"/>
</dbReference>
<evidence type="ECO:0000256" key="3">
    <source>
        <dbReference type="ARBA" id="ARBA00023274"/>
    </source>
</evidence>
<proteinExistence type="inferred from homology"/>
<keyword evidence="5" id="KW-1185">Reference proteome</keyword>
<evidence type="ECO:0000313" key="4">
    <source>
        <dbReference type="EMBL" id="KAJ9665976.1"/>
    </source>
</evidence>
<keyword evidence="2" id="KW-0689">Ribosomal protein</keyword>
<dbReference type="InterPro" id="IPR001865">
    <property type="entry name" value="Ribosomal_uS2"/>
</dbReference>
<comment type="caution">
    <text evidence="4">The sequence shown here is derived from an EMBL/GenBank/DDBJ whole genome shotgun (WGS) entry which is preliminary data.</text>
</comment>
<dbReference type="PANTHER" id="PTHR12534">
    <property type="entry name" value="30S RIBOSOMAL PROTEIN S2 PROKARYOTIC AND ORGANELLAR"/>
    <property type="match status" value="1"/>
</dbReference>
<reference evidence="4" key="1">
    <citation type="submission" date="2022-10" db="EMBL/GenBank/DDBJ databases">
        <title>Culturing micro-colonial fungi from biological soil crusts in the Mojave desert and describing Neophaeococcomyces mojavensis, and introducing the new genera and species Taxawa tesnikishii.</title>
        <authorList>
            <person name="Kurbessoian T."/>
            <person name="Stajich J.E."/>
        </authorList>
    </citation>
    <scope>NUCLEOTIDE SEQUENCE</scope>
    <source>
        <strain evidence="4">TK_1</strain>
    </source>
</reference>
<dbReference type="InterPro" id="IPR018130">
    <property type="entry name" value="Ribosomal_uS2_CS"/>
</dbReference>
<dbReference type="Pfam" id="PF00318">
    <property type="entry name" value="Ribosomal_S2"/>
    <property type="match status" value="1"/>
</dbReference>
<dbReference type="InterPro" id="IPR005706">
    <property type="entry name" value="Ribosomal_uS2_bac/mit/plastid"/>
</dbReference>
<dbReference type="Proteomes" id="UP001172684">
    <property type="component" value="Unassembled WGS sequence"/>
</dbReference>
<dbReference type="CDD" id="cd01425">
    <property type="entry name" value="RPS2"/>
    <property type="match status" value="1"/>
</dbReference>
<gene>
    <name evidence="4" type="ORF">H2201_003887</name>
</gene>
<dbReference type="PANTHER" id="PTHR12534:SF0">
    <property type="entry name" value="SMALL RIBOSOMAL SUBUNIT PROTEIN US2M"/>
    <property type="match status" value="1"/>
</dbReference>
<dbReference type="PROSITE" id="PS00962">
    <property type="entry name" value="RIBOSOMAL_S2_1"/>
    <property type="match status" value="1"/>
</dbReference>
<sequence>MIIRHLALRQEEHLSNLGSEITPHYQPHTLVTNPPSPSDITLELLLASGAHLGHNTSLWNPGNAKYIHGIRDGVHILSLETTAAHLRRACKIVTEVTRRGGLILFVGTRAGQDRCVVKAAELAGGCHLFDRWTPGSITNGQQILGNCRMKVVDELDREIPDFEEQLLDRSVLKPDLVVCLNPLENYVLLHECGLNNIPTIGIIDTNADPTWVTYPIPANDDSLRCVQVVAGVLGRAGEAGNKMRLEAASQGEVTYQPAQGLKMPAEKKDGDGLASSGSAPVPELGFLQTLM</sequence>
<dbReference type="SUPFAM" id="SSF52313">
    <property type="entry name" value="Ribosomal protein S2"/>
    <property type="match status" value="1"/>
</dbReference>